<dbReference type="InterPro" id="IPR035986">
    <property type="entry name" value="PKD_dom_sf"/>
</dbReference>
<reference evidence="3" key="1">
    <citation type="journal article" date="2019" name="Int. J. Syst. Evol. Microbiol.">
        <title>The Global Catalogue of Microorganisms (GCM) 10K type strain sequencing project: providing services to taxonomists for standard genome sequencing and annotation.</title>
        <authorList>
            <consortium name="The Broad Institute Genomics Platform"/>
            <consortium name="The Broad Institute Genome Sequencing Center for Infectious Disease"/>
            <person name="Wu L."/>
            <person name="Ma J."/>
        </authorList>
    </citation>
    <scope>NUCLEOTIDE SEQUENCE [LARGE SCALE GENOMIC DNA]</scope>
    <source>
        <strain evidence="3">CCUG 50349</strain>
    </source>
</reference>
<evidence type="ECO:0000313" key="3">
    <source>
        <dbReference type="Proteomes" id="UP001595885"/>
    </source>
</evidence>
<protein>
    <submittedName>
        <fullName evidence="2">T9SS type B sorting domain-containing protein</fullName>
    </submittedName>
</protein>
<dbReference type="EMBL" id="JBHSGW010000028">
    <property type="protein sequence ID" value="MFC4741022.1"/>
    <property type="molecule type" value="Genomic_DNA"/>
</dbReference>
<dbReference type="Pfam" id="PF13585">
    <property type="entry name" value="CHU_C"/>
    <property type="match status" value="1"/>
</dbReference>
<gene>
    <name evidence="2" type="ORF">ACFO3U_13550</name>
</gene>
<proteinExistence type="predicted"/>
<organism evidence="2 3">
    <name type="scientific">Flavobacterium ponti</name>
    <dbReference type="NCBI Taxonomy" id="665133"/>
    <lineage>
        <taxon>Bacteria</taxon>
        <taxon>Pseudomonadati</taxon>
        <taxon>Bacteroidota</taxon>
        <taxon>Flavobacteriia</taxon>
        <taxon>Flavobacteriales</taxon>
        <taxon>Flavobacteriaceae</taxon>
        <taxon>Flavobacterium</taxon>
    </lineage>
</organism>
<dbReference type="CDD" id="cd00146">
    <property type="entry name" value="PKD"/>
    <property type="match status" value="1"/>
</dbReference>
<dbReference type="InterPro" id="IPR026341">
    <property type="entry name" value="T9SS_type_B"/>
</dbReference>
<accession>A0ABV9PAE2</accession>
<feature type="domain" description="IgGFc-binding protein N-terminal" evidence="1">
    <location>
        <begin position="135"/>
        <end position="433"/>
    </location>
</feature>
<dbReference type="SUPFAM" id="SSF49299">
    <property type="entry name" value="PKD domain"/>
    <property type="match status" value="1"/>
</dbReference>
<keyword evidence="3" id="KW-1185">Reference proteome</keyword>
<dbReference type="InterPro" id="IPR035234">
    <property type="entry name" value="IgGFc-bd_N"/>
</dbReference>
<dbReference type="RefSeq" id="WP_379743551.1">
    <property type="nucleotide sequence ID" value="NZ_JBHSGW010000028.1"/>
</dbReference>
<dbReference type="NCBIfam" id="TIGR04131">
    <property type="entry name" value="Bac_Flav_CTERM"/>
    <property type="match status" value="1"/>
</dbReference>
<name>A0ABV9PAE2_9FLAO</name>
<evidence type="ECO:0000259" key="1">
    <source>
        <dbReference type="Pfam" id="PF17517"/>
    </source>
</evidence>
<dbReference type="Proteomes" id="UP001595885">
    <property type="component" value="Unassembled WGS sequence"/>
</dbReference>
<dbReference type="Pfam" id="PF17517">
    <property type="entry name" value="IgGFc_binding"/>
    <property type="match status" value="1"/>
</dbReference>
<sequence length="1146" mass="123380">MRLSLIITILFTSFVFGQLSNKHWLPPLHSRDGSVVNDHYLYLSTPNPTPFAVSVKSGNGTPIPGSPFTISQGNPQTINIGNGQPSLMFLNQTDVNVVKSDKGLILEASKDFYATFKVRSGNHAEVLVAKGIPGIGTQFRVGSVPQGGDGTIRNFVSSFMATEDNTTVDVSDYNTNVVFTSGSGDITLNAQNFVLNKGESVVLSGYTDFSANYDGFIGALISSDKPIAVSTGNALGGTLGSADGQDFNLDQIVSYDQVGSEYIVVRGNGGDDSEFPIVIATEDNTQVFVNGSATPFATINTGGYLIIPPSFYQGINHKNMYITSSKPIYLYQVLAGANYSATTGMNFIPPLSCFFQKSVDLIPSINSIGNTQYTSDIIALTYSTATITVNGNPTTVTSEAVLGTTDWVTYRIPGFTGNVVVESTGPLAVGVFGASGAAGYGGYYSGFGSEPRDTNVTICSIGTTDLLEAIDGNPETGGTWTPALASGGDIFDPNTDLPGTYNYSYVATCANISVDITVAIQQAPDAGTNNTIDVCSTDPQIDLFSLLGNNATVGGVWSPAMASGSGIYDPSIDADGIYTYTIESDGICDEISSTITVTKNTSPTINPISDFKICDDALDGDDTNGFATFNLSTKNSEVLGGQAAITVTYHASQMDAENNISPLNNYYSNTQPVFVRLTDNTTNCFSITSFNLVVNSLPVVTNNVDLKQCDTDTDAITDFNLTFANSLISTDNTLVFTYFTSQANAQNNINSITNITNYTSPNNGVVWTRVENQNNCFRIVKVNLIVSTTTPINNIVLSQCDDYIDLNDPSNDGFDYFDLNDATMNILNQFPPNQNLQVSYYINEVDATAGLNSIDTSMDFRNTIANNQLIWVRIDSVINNECFGLGQYVQLVVNPIPNFDLGNDFRVCLDPITGAGSQTINATPITAGNYSYNWTPANPTTNSSGNQSAIYTVTQPGTYSVIVTNTNTQCENFDSIEVTFSSEPESVSAILITPLFSPGTATIEALPVGGFGIYEYSIDNGINWQSSPVFGGLTNGNYTVLVRDVDQCGIISSQSIQTVTYPAYFTPNGDGFNEYWNINGLLQSYQGKIFIFDRYGKFLKEIKPNGNGWDGTYNGQPLPSTDYWFKIEYTENGNRKEFRSHFTLKR</sequence>
<comment type="caution">
    <text evidence="2">The sequence shown here is derived from an EMBL/GenBank/DDBJ whole genome shotgun (WGS) entry which is preliminary data.</text>
</comment>
<evidence type="ECO:0000313" key="2">
    <source>
        <dbReference type="EMBL" id="MFC4741022.1"/>
    </source>
</evidence>